<dbReference type="GO" id="GO:0016874">
    <property type="term" value="F:ligase activity"/>
    <property type="evidence" value="ECO:0007669"/>
    <property type="project" value="UniProtKB-KW"/>
</dbReference>
<dbReference type="AlphaFoldDB" id="A0A1M4VFZ7"/>
<organism evidence="1 2">
    <name type="scientific">Tissierella praeacuta DSM 18095</name>
    <dbReference type="NCBI Taxonomy" id="1123404"/>
    <lineage>
        <taxon>Bacteria</taxon>
        <taxon>Bacillati</taxon>
        <taxon>Bacillota</taxon>
        <taxon>Tissierellia</taxon>
        <taxon>Tissierellales</taxon>
        <taxon>Tissierellaceae</taxon>
        <taxon>Tissierella</taxon>
    </lineage>
</organism>
<dbReference type="PANTHER" id="PTHR36932">
    <property type="entry name" value="CAPSULAR POLYSACCHARIDE BIOSYNTHESIS PROTEIN"/>
    <property type="match status" value="1"/>
</dbReference>
<gene>
    <name evidence="1" type="ORF">SAMN02745784_01443</name>
</gene>
<evidence type="ECO:0000313" key="1">
    <source>
        <dbReference type="EMBL" id="SHE67954.1"/>
    </source>
</evidence>
<dbReference type="Gene3D" id="3.40.50.12780">
    <property type="entry name" value="N-terminal domain of ligase-like"/>
    <property type="match status" value="1"/>
</dbReference>
<accession>A0A1M4VFZ7</accession>
<keyword evidence="2" id="KW-1185">Reference proteome</keyword>
<reference evidence="2" key="1">
    <citation type="submission" date="2016-11" db="EMBL/GenBank/DDBJ databases">
        <authorList>
            <person name="Varghese N."/>
            <person name="Submissions S."/>
        </authorList>
    </citation>
    <scope>NUCLEOTIDE SEQUENCE [LARGE SCALE GENOMIC DNA]</scope>
    <source>
        <strain evidence="2">DSM 18095</strain>
    </source>
</reference>
<dbReference type="InterPro" id="IPR042099">
    <property type="entry name" value="ANL_N_sf"/>
</dbReference>
<name>A0A1M4VFZ7_9FIRM</name>
<dbReference type="PANTHER" id="PTHR36932:SF1">
    <property type="entry name" value="CAPSULAR POLYSACCHARIDE BIOSYNTHESIS PROTEIN"/>
    <property type="match status" value="1"/>
</dbReference>
<dbReference type="GeneID" id="90993826"/>
<dbReference type="Proteomes" id="UP000184114">
    <property type="component" value="Unassembled WGS sequence"/>
</dbReference>
<dbReference type="SUPFAM" id="SSF56801">
    <property type="entry name" value="Acetyl-CoA synthetase-like"/>
    <property type="match status" value="1"/>
</dbReference>
<protein>
    <submittedName>
        <fullName evidence="1">Phenylacetate-CoA ligase</fullName>
    </submittedName>
</protein>
<dbReference type="InterPro" id="IPR053158">
    <property type="entry name" value="CapK_Type1_Caps_Biosynth"/>
</dbReference>
<dbReference type="STRING" id="1123404.SAMN02745784_01443"/>
<evidence type="ECO:0000313" key="2">
    <source>
        <dbReference type="Proteomes" id="UP000184114"/>
    </source>
</evidence>
<sequence>MDMVKPFIENILYPIMEKKNGNKIRENIKELLNSQKLDTIELKMLQEEKLKRLLLECIKNVPAYKKYDCLLDEIESDVRSAFLKFPVLNKVEFRNNSETFLNNTTPKSKLIPNITGGSTSEPVKFFMDRYTVEYYEAARWRGLSWWGITPGSRSVMIWGNPLELNQAEQKKYRMKEKWLKNRIIIPAYSLKPENMAEYVNKIIKFKPEYLYGYASALHAFASLMLQEKLKFPLKLKAIISTSETLHDFQREIIEEAFNCPVVNEYGARDGGILAYQCPCGNMHITAENAILEVVDPKTFKPLAFGESGILLVTDLNNFSMPRLRYQIGDRAVLTDRNCQCKMGLPILEKIDGREDDMFVTVDGELIHGHIFNHISRSIEAIQKFQIIQYSPLQAELKIIKREGYDVKEIDKFIIGVQELLPKSKIDVKFVDDIPVTASGKYRYAIRKFQI</sequence>
<keyword evidence="1" id="KW-0436">Ligase</keyword>
<dbReference type="RefSeq" id="WP_072974833.1">
    <property type="nucleotide sequence ID" value="NZ_FQTY01000005.1"/>
</dbReference>
<dbReference type="EMBL" id="FQTY01000005">
    <property type="protein sequence ID" value="SHE67954.1"/>
    <property type="molecule type" value="Genomic_DNA"/>
</dbReference>
<proteinExistence type="predicted"/>